<dbReference type="GO" id="GO:0030572">
    <property type="term" value="F:phosphatidyltransferase activity"/>
    <property type="evidence" value="ECO:0007669"/>
    <property type="project" value="UniProtKB-ARBA"/>
</dbReference>
<feature type="domain" description="PLD phosphodiesterase" evidence="1">
    <location>
        <begin position="397"/>
        <end position="424"/>
    </location>
</feature>
<dbReference type="InterPro" id="IPR001736">
    <property type="entry name" value="PLipase_D/transphosphatidylase"/>
</dbReference>
<dbReference type="RefSeq" id="WP_083438331.1">
    <property type="nucleotide sequence ID" value="NZ_CP011371.1"/>
</dbReference>
<keyword evidence="3" id="KW-1185">Reference proteome</keyword>
<dbReference type="OrthoDB" id="9814092at2"/>
<dbReference type="InterPro" id="IPR025202">
    <property type="entry name" value="PLD-like_dom"/>
</dbReference>
<dbReference type="Pfam" id="PF13091">
    <property type="entry name" value="PLDc_2"/>
    <property type="match status" value="2"/>
</dbReference>
<dbReference type="PROSITE" id="PS50035">
    <property type="entry name" value="PLD"/>
    <property type="match status" value="2"/>
</dbReference>
<evidence type="ECO:0000313" key="2">
    <source>
        <dbReference type="EMBL" id="AKJ29855.1"/>
    </source>
</evidence>
<reference evidence="2 3" key="1">
    <citation type="submission" date="2015-05" db="EMBL/GenBank/DDBJ databases">
        <authorList>
            <person name="Tang B."/>
            <person name="Yu Y."/>
        </authorList>
    </citation>
    <scope>NUCLEOTIDE SEQUENCE [LARGE SCALE GENOMIC DNA]</scope>
    <source>
        <strain evidence="2 3">DSM 7029</strain>
    </source>
</reference>
<name>A0A0G3BTL8_9BURK</name>
<dbReference type="AlphaFoldDB" id="A0A0G3BTL8"/>
<dbReference type="PANTHER" id="PTHR21248:SF12">
    <property type="entry name" value="CARDIOLIPIN SYNTHASE C"/>
    <property type="match status" value="1"/>
</dbReference>
<dbReference type="GO" id="GO:0032049">
    <property type="term" value="P:cardiolipin biosynthetic process"/>
    <property type="evidence" value="ECO:0007669"/>
    <property type="project" value="UniProtKB-ARBA"/>
</dbReference>
<proteinExistence type="predicted"/>
<evidence type="ECO:0000259" key="1">
    <source>
        <dbReference type="PROSITE" id="PS50035"/>
    </source>
</evidence>
<accession>A0A0G3BTL8</accession>
<protein>
    <submittedName>
        <fullName evidence="2">Cardiolipin synthetase</fullName>
    </submittedName>
</protein>
<dbReference type="EMBL" id="CP011371">
    <property type="protein sequence ID" value="AKJ29855.1"/>
    <property type="molecule type" value="Genomic_DNA"/>
</dbReference>
<dbReference type="STRING" id="413882.AAW51_3164"/>
<gene>
    <name evidence="2" type="ORF">AAW51_3164</name>
</gene>
<dbReference type="Proteomes" id="UP000035352">
    <property type="component" value="Chromosome"/>
</dbReference>
<dbReference type="KEGG" id="pbh:AAW51_3164"/>
<organism evidence="2 3">
    <name type="scientific">Caldimonas brevitalea</name>
    <dbReference type="NCBI Taxonomy" id="413882"/>
    <lineage>
        <taxon>Bacteria</taxon>
        <taxon>Pseudomonadati</taxon>
        <taxon>Pseudomonadota</taxon>
        <taxon>Betaproteobacteria</taxon>
        <taxon>Burkholderiales</taxon>
        <taxon>Sphaerotilaceae</taxon>
        <taxon>Caldimonas</taxon>
    </lineage>
</organism>
<dbReference type="SMART" id="SM00155">
    <property type="entry name" value="PLDc"/>
    <property type="match status" value="2"/>
</dbReference>
<dbReference type="Gene3D" id="3.30.870.10">
    <property type="entry name" value="Endonuclease Chain A"/>
    <property type="match status" value="2"/>
</dbReference>
<dbReference type="CDD" id="cd09113">
    <property type="entry name" value="PLDc_ymdC_like_2"/>
    <property type="match status" value="1"/>
</dbReference>
<dbReference type="CDD" id="cd09111">
    <property type="entry name" value="PLDc_ymdC_like_1"/>
    <property type="match status" value="1"/>
</dbReference>
<sequence length="507" mass="55470">MLATVPLGCTSLPPLDDSRPVTTAWVETADTALGRAVRQLDPGRPGHSGIFTLVAPHDAFAARVSLIRAAERSLDIQYYIWHPDTTGQLLLDEVRRAAERGVRVRLLLDDNGIAGLDPDLAVLDAHPNIEVRLFNPFRLRRWKLLGYLTDFRRLNHRMHNKSLTADTQATIVGGRNIGDAYFGADPQLDFADLDVLGVGTVARDVAQAFDLYWNSPSSYPADYIIAAAPPGAAQAQAQRWAALQSSPDALAYLAAVQRTRFVEQMLARELALEWVPVRVVYDPPAKVERTVAEPQLLLAQITQAMGTPRRELDLVSPYFVPGDAGTEALARYPGQGVQLRVVTNSLAATDVAAVHAGYAKRRKALLRAGVRLYELRPDPAPAPKATGQGVRRALGSSAASLHGKTFAVDRERVFVGSFNLDPRSIHLNTEMGLVIESPALASTISKKLDSDLGQRAYEVRLRDDGGGLEWIEETDAGPVRHDREPKAGLVRRLTVRLLSWLPIEGLL</sequence>
<dbReference type="PATRIC" id="fig|413882.6.peg.3299"/>
<evidence type="ECO:0000313" key="3">
    <source>
        <dbReference type="Proteomes" id="UP000035352"/>
    </source>
</evidence>
<dbReference type="PANTHER" id="PTHR21248">
    <property type="entry name" value="CARDIOLIPIN SYNTHASE"/>
    <property type="match status" value="1"/>
</dbReference>
<feature type="domain" description="PLD phosphodiesterase" evidence="1">
    <location>
        <begin position="154"/>
        <end position="181"/>
    </location>
</feature>
<dbReference type="SUPFAM" id="SSF56024">
    <property type="entry name" value="Phospholipase D/nuclease"/>
    <property type="match status" value="2"/>
</dbReference>